<dbReference type="STRING" id="280332.CQ12_26815"/>
<name>A0A0R3LPI3_9BRAD</name>
<sequence length="144" mass="15887">MYPDTPSVSQLSQVISQAAAPAFLLGALAAFIAVLISRLNRIIDRTVVLNGIPDHDAVRSRLKADLPRLMRRAAMLNRAIFWAVVASISVTLLVIVAFVTAFFQLQHERGVAIFFMISLGAFTISLVDFAREVRIALSEFDHYA</sequence>
<proteinExistence type="predicted"/>
<protein>
    <recommendedName>
        <fullName evidence="4">DUF2721 domain-containing protein</fullName>
    </recommendedName>
</protein>
<dbReference type="EMBL" id="LLXZ01000081">
    <property type="protein sequence ID" value="KRR08830.1"/>
    <property type="molecule type" value="Genomic_DNA"/>
</dbReference>
<keyword evidence="1" id="KW-0812">Transmembrane</keyword>
<feature type="transmembrane region" description="Helical" evidence="1">
    <location>
        <begin position="14"/>
        <end position="36"/>
    </location>
</feature>
<evidence type="ECO:0000256" key="1">
    <source>
        <dbReference type="SAM" id="Phobius"/>
    </source>
</evidence>
<gene>
    <name evidence="2" type="ORF">CQ12_26815</name>
</gene>
<evidence type="ECO:0000313" key="2">
    <source>
        <dbReference type="EMBL" id="KRR08830.1"/>
    </source>
</evidence>
<dbReference type="Pfam" id="PF11026">
    <property type="entry name" value="DUF2721"/>
    <property type="match status" value="1"/>
</dbReference>
<keyword evidence="3" id="KW-1185">Reference proteome</keyword>
<organism evidence="2 3">
    <name type="scientific">Bradyrhizobium jicamae</name>
    <dbReference type="NCBI Taxonomy" id="280332"/>
    <lineage>
        <taxon>Bacteria</taxon>
        <taxon>Pseudomonadati</taxon>
        <taxon>Pseudomonadota</taxon>
        <taxon>Alphaproteobacteria</taxon>
        <taxon>Hyphomicrobiales</taxon>
        <taxon>Nitrobacteraceae</taxon>
        <taxon>Bradyrhizobium</taxon>
    </lineage>
</organism>
<feature type="transmembrane region" description="Helical" evidence="1">
    <location>
        <begin position="79"/>
        <end position="105"/>
    </location>
</feature>
<evidence type="ECO:0008006" key="4">
    <source>
        <dbReference type="Google" id="ProtNLM"/>
    </source>
</evidence>
<feature type="transmembrane region" description="Helical" evidence="1">
    <location>
        <begin position="111"/>
        <end position="130"/>
    </location>
</feature>
<reference evidence="2 3" key="1">
    <citation type="submission" date="2014-03" db="EMBL/GenBank/DDBJ databases">
        <title>Bradyrhizobium valentinum sp. nov., isolated from effective nodules of Lupinus mariae-josephae, a lupine endemic of basic-lime soils in Eastern Spain.</title>
        <authorList>
            <person name="Duran D."/>
            <person name="Rey L."/>
            <person name="Navarro A."/>
            <person name="Busquets A."/>
            <person name="Imperial J."/>
            <person name="Ruiz-Argueso T."/>
        </authorList>
    </citation>
    <scope>NUCLEOTIDE SEQUENCE [LARGE SCALE GENOMIC DNA]</scope>
    <source>
        <strain evidence="2 3">PAC68</strain>
    </source>
</reference>
<evidence type="ECO:0000313" key="3">
    <source>
        <dbReference type="Proteomes" id="UP000050863"/>
    </source>
</evidence>
<dbReference type="AlphaFoldDB" id="A0A0R3LPI3"/>
<comment type="caution">
    <text evidence="2">The sequence shown here is derived from an EMBL/GenBank/DDBJ whole genome shotgun (WGS) entry which is preliminary data.</text>
</comment>
<dbReference type="InterPro" id="IPR021279">
    <property type="entry name" value="DUF2721"/>
</dbReference>
<dbReference type="OrthoDB" id="8117177at2"/>
<keyword evidence="1" id="KW-1133">Transmembrane helix</keyword>
<accession>A0A0R3LPI3</accession>
<keyword evidence="1" id="KW-0472">Membrane</keyword>
<dbReference type="Proteomes" id="UP000050863">
    <property type="component" value="Unassembled WGS sequence"/>
</dbReference>